<dbReference type="Pfam" id="PF13424">
    <property type="entry name" value="TPR_12"/>
    <property type="match status" value="2"/>
</dbReference>
<comment type="caution">
    <text evidence="2">The sequence shown here is derived from an EMBL/GenBank/DDBJ whole genome shotgun (WGS) entry which is preliminary data.</text>
</comment>
<accession>A0A4R6RT54</accession>
<dbReference type="Gene3D" id="1.25.40.10">
    <property type="entry name" value="Tetratricopeptide repeat domain"/>
    <property type="match status" value="2"/>
</dbReference>
<dbReference type="InterPro" id="IPR011990">
    <property type="entry name" value="TPR-like_helical_dom_sf"/>
</dbReference>
<protein>
    <submittedName>
        <fullName evidence="2">NB-ARC domain-containing protein</fullName>
    </submittedName>
</protein>
<dbReference type="SUPFAM" id="SSF52540">
    <property type="entry name" value="P-loop containing nucleoside triphosphate hydrolases"/>
    <property type="match status" value="1"/>
</dbReference>
<dbReference type="OrthoDB" id="4507225at2"/>
<dbReference type="SMART" id="SM00028">
    <property type="entry name" value="TPR"/>
    <property type="match status" value="6"/>
</dbReference>
<name>A0A4R6RT54_LABRH</name>
<dbReference type="InterPro" id="IPR001387">
    <property type="entry name" value="Cro/C1-type_HTH"/>
</dbReference>
<evidence type="ECO:0000313" key="2">
    <source>
        <dbReference type="EMBL" id="TDP89934.1"/>
    </source>
</evidence>
<proteinExistence type="predicted"/>
<dbReference type="SUPFAM" id="SSF48452">
    <property type="entry name" value="TPR-like"/>
    <property type="match status" value="2"/>
</dbReference>
<dbReference type="Proteomes" id="UP000295444">
    <property type="component" value="Unassembled WGS sequence"/>
</dbReference>
<organism evidence="2 3">
    <name type="scientific">Labedaea rhizosphaerae</name>
    <dbReference type="NCBI Taxonomy" id="598644"/>
    <lineage>
        <taxon>Bacteria</taxon>
        <taxon>Bacillati</taxon>
        <taxon>Actinomycetota</taxon>
        <taxon>Actinomycetes</taxon>
        <taxon>Pseudonocardiales</taxon>
        <taxon>Pseudonocardiaceae</taxon>
        <taxon>Labedaea</taxon>
    </lineage>
</organism>
<reference evidence="2 3" key="1">
    <citation type="submission" date="2019-03" db="EMBL/GenBank/DDBJ databases">
        <title>Genomic Encyclopedia of Type Strains, Phase IV (KMG-IV): sequencing the most valuable type-strain genomes for metagenomic binning, comparative biology and taxonomic classification.</title>
        <authorList>
            <person name="Goeker M."/>
        </authorList>
    </citation>
    <scope>NUCLEOTIDE SEQUENCE [LARGE SCALE GENOMIC DNA]</scope>
    <source>
        <strain evidence="2 3">DSM 45361</strain>
    </source>
</reference>
<dbReference type="EMBL" id="SNXZ01000011">
    <property type="protein sequence ID" value="TDP89934.1"/>
    <property type="molecule type" value="Genomic_DNA"/>
</dbReference>
<dbReference type="PRINTS" id="PR00364">
    <property type="entry name" value="DISEASERSIST"/>
</dbReference>
<dbReference type="AlphaFoldDB" id="A0A4R6RT54"/>
<sequence>MHGLEDLARELDLLRARAAHGTGKARVSLAQLADRVQLARSTVHAYVSGVSLPPSEVLDAIVIALGASTAEQAAWAEAWYRVHGEREAVKRTEKEHAGPRQLPRDVAEFTGRVEQLRWLDECLDQGAVVTAIAGTAGAGKTALAVHWAHSVADRFPDGQLFVNLRGYDPGAPVDTADALAMVLRALGVTGPRIPGTVPERAAMYRTALAGRRVLVVLDNAGSAEQVRDLLPGTAGCMALITSRDALGGLVVRDGARRIDLDVLTEPEAVALLARLLGDDEPDHEAEAAQALARACARLPLALRIAAELVRSRSRGGMGDVAAELADQDRRLDLLDAGGDPHTAVRAVLSWSVHGLTPDATRMLALLGVHPGRRVDQYSAAALAGCEPAAARRLLDELRRAHLVQAQADGRVEQHDLLRAHVVERATGLPDAHAARTRLHDYYRSAARAVMNVLHPNDSSRRGTRLRVPPTAVALPELPDAEAAMSWLAAELDNIVAMTADAARHGFAEHAHHVTYLLWKQLDLAAYRDEAMAMYQNTLAAARSVGYPAGEASALRNIATVLDALGRHEEALVHLRQSSAIQRELGDAEAAAMTLTSIGVVLQELGRFEESIAAQEESLAIRLAADDRQGAAASMLNLGVVLEERGEFARSKQYHSQAMAVFEEVGDRLGQAHALANLGNISRLLGDPSAGITYLLRAKVLYEELGSPVGVTYVHAGWAMCEAALGHSAEALTHHHAALDLARELGNAALETEVLNDLGITLAAGGDEQRADGAHQAALDMATQRQDPHEQARALHHLGKLRGDTEYLRRAAELFDGLNAQKAAQVRADLAAMTHRAVG</sequence>
<evidence type="ECO:0000313" key="3">
    <source>
        <dbReference type="Proteomes" id="UP000295444"/>
    </source>
</evidence>
<dbReference type="RefSeq" id="WP_133854210.1">
    <property type="nucleotide sequence ID" value="NZ_SNXZ01000011.1"/>
</dbReference>
<dbReference type="Gene3D" id="3.40.50.300">
    <property type="entry name" value="P-loop containing nucleotide triphosphate hydrolases"/>
    <property type="match status" value="1"/>
</dbReference>
<keyword evidence="3" id="KW-1185">Reference proteome</keyword>
<dbReference type="Pfam" id="PF13560">
    <property type="entry name" value="HTH_31"/>
    <property type="match status" value="1"/>
</dbReference>
<dbReference type="PROSITE" id="PS50943">
    <property type="entry name" value="HTH_CROC1"/>
    <property type="match status" value="1"/>
</dbReference>
<dbReference type="CDD" id="cd00093">
    <property type="entry name" value="HTH_XRE"/>
    <property type="match status" value="1"/>
</dbReference>
<dbReference type="PANTHER" id="PTHR47691">
    <property type="entry name" value="REGULATOR-RELATED"/>
    <property type="match status" value="1"/>
</dbReference>
<feature type="domain" description="HTH cro/C1-type" evidence="1">
    <location>
        <begin position="28"/>
        <end position="72"/>
    </location>
</feature>
<dbReference type="PANTHER" id="PTHR47691:SF3">
    <property type="entry name" value="HTH-TYPE TRANSCRIPTIONAL REGULATOR RV0890C-RELATED"/>
    <property type="match status" value="1"/>
</dbReference>
<gene>
    <name evidence="2" type="ORF">EV186_11160</name>
</gene>
<dbReference type="InterPro" id="IPR019734">
    <property type="entry name" value="TPR_rpt"/>
</dbReference>
<evidence type="ECO:0000259" key="1">
    <source>
        <dbReference type="PROSITE" id="PS50943"/>
    </source>
</evidence>
<dbReference type="GO" id="GO:0043531">
    <property type="term" value="F:ADP binding"/>
    <property type="evidence" value="ECO:0007669"/>
    <property type="project" value="InterPro"/>
</dbReference>
<dbReference type="InterPro" id="IPR027417">
    <property type="entry name" value="P-loop_NTPase"/>
</dbReference>
<dbReference type="SMART" id="SM00530">
    <property type="entry name" value="HTH_XRE"/>
    <property type="match status" value="1"/>
</dbReference>